<organism evidence="1 2">
    <name type="scientific">Spiromyces aspiralis</name>
    <dbReference type="NCBI Taxonomy" id="68401"/>
    <lineage>
        <taxon>Eukaryota</taxon>
        <taxon>Fungi</taxon>
        <taxon>Fungi incertae sedis</taxon>
        <taxon>Zoopagomycota</taxon>
        <taxon>Kickxellomycotina</taxon>
        <taxon>Kickxellomycetes</taxon>
        <taxon>Kickxellales</taxon>
        <taxon>Kickxellaceae</taxon>
        <taxon>Spiromyces</taxon>
    </lineage>
</organism>
<protein>
    <submittedName>
        <fullName evidence="1">Uncharacterized protein</fullName>
    </submittedName>
</protein>
<dbReference type="EMBL" id="JAMZIH010000924">
    <property type="protein sequence ID" value="KAJ1678703.1"/>
    <property type="molecule type" value="Genomic_DNA"/>
</dbReference>
<sequence>MDLDEVHRLCATELLPCLKCLRSAYKAAANHATTVPLDVGCQFTEAGSSRCSQCNKRKESGCDPATRRGRLGRRFADDLQVPAGMVGNCLDLIIMV</sequence>
<accession>A0ACC1HQ86</accession>
<dbReference type="Proteomes" id="UP001145114">
    <property type="component" value="Unassembled WGS sequence"/>
</dbReference>
<gene>
    <name evidence="1" type="ORF">EV182_003516</name>
</gene>
<reference evidence="1" key="1">
    <citation type="submission" date="2022-06" db="EMBL/GenBank/DDBJ databases">
        <title>Phylogenomic reconstructions and comparative analyses of Kickxellomycotina fungi.</title>
        <authorList>
            <person name="Reynolds N.K."/>
            <person name="Stajich J.E."/>
            <person name="Barry K."/>
            <person name="Grigoriev I.V."/>
            <person name="Crous P."/>
            <person name="Smith M.E."/>
        </authorList>
    </citation>
    <scope>NUCLEOTIDE SEQUENCE</scope>
    <source>
        <strain evidence="1">RSA 2271</strain>
    </source>
</reference>
<evidence type="ECO:0000313" key="1">
    <source>
        <dbReference type="EMBL" id="KAJ1678703.1"/>
    </source>
</evidence>
<proteinExistence type="predicted"/>
<name>A0ACC1HQ86_9FUNG</name>
<evidence type="ECO:0000313" key="2">
    <source>
        <dbReference type="Proteomes" id="UP001145114"/>
    </source>
</evidence>
<comment type="caution">
    <text evidence="1">The sequence shown here is derived from an EMBL/GenBank/DDBJ whole genome shotgun (WGS) entry which is preliminary data.</text>
</comment>
<keyword evidence="2" id="KW-1185">Reference proteome</keyword>